<name>A0A1I5JTB8_9GAMM</name>
<dbReference type="InterPro" id="IPR001647">
    <property type="entry name" value="HTH_TetR"/>
</dbReference>
<organism evidence="6 7">
    <name type="scientific">Enterovibrio norvegicus DSM 15893</name>
    <dbReference type="NCBI Taxonomy" id="1121869"/>
    <lineage>
        <taxon>Bacteria</taxon>
        <taxon>Pseudomonadati</taxon>
        <taxon>Pseudomonadota</taxon>
        <taxon>Gammaproteobacteria</taxon>
        <taxon>Vibrionales</taxon>
        <taxon>Vibrionaceae</taxon>
        <taxon>Enterovibrio</taxon>
    </lineage>
</organism>
<dbReference type="Gene3D" id="1.10.357.10">
    <property type="entry name" value="Tetracycline Repressor, domain 2"/>
    <property type="match status" value="1"/>
</dbReference>
<reference evidence="6 7" key="1">
    <citation type="submission" date="2016-10" db="EMBL/GenBank/DDBJ databases">
        <authorList>
            <person name="de Groot N.N."/>
        </authorList>
    </citation>
    <scope>NUCLEOTIDE SEQUENCE [LARGE SCALE GENOMIC DNA]</scope>
    <source>
        <strain evidence="6 7">DSM 15893</strain>
    </source>
</reference>
<sequence>MNTDTHPTRQHILDVGYQLIVEKGFTSVGLSQLLAHASVPKGSFYHYFKSKEQFGEALINEYFANYRQRLDALFSDPSLSGYEKLMQYWRKWIEVNDGTCSNQRCLVVKLSGEVSDLSDAMRLSLLDGASRIIALIARCIEEGMEDGSIQVKDSHAAANQLYYLWIGASLMSKLSQNTDGMSQALLSTEQLLKGNTAF</sequence>
<dbReference type="InterPro" id="IPR036271">
    <property type="entry name" value="Tet_transcr_reg_TetR-rel_C_sf"/>
</dbReference>
<dbReference type="SUPFAM" id="SSF48498">
    <property type="entry name" value="Tetracyclin repressor-like, C-terminal domain"/>
    <property type="match status" value="1"/>
</dbReference>
<evidence type="ECO:0000259" key="5">
    <source>
        <dbReference type="PROSITE" id="PS50977"/>
    </source>
</evidence>
<evidence type="ECO:0000256" key="4">
    <source>
        <dbReference type="PROSITE-ProRule" id="PRU00335"/>
    </source>
</evidence>
<evidence type="ECO:0000313" key="7">
    <source>
        <dbReference type="Proteomes" id="UP000182692"/>
    </source>
</evidence>
<evidence type="ECO:0000313" key="6">
    <source>
        <dbReference type="EMBL" id="SFO76064.1"/>
    </source>
</evidence>
<dbReference type="AlphaFoldDB" id="A0A1I5JTB8"/>
<dbReference type="GO" id="GO:0003677">
    <property type="term" value="F:DNA binding"/>
    <property type="evidence" value="ECO:0007669"/>
    <property type="project" value="UniProtKB-UniRule"/>
</dbReference>
<dbReference type="STRING" id="1121869.SAMN03084138_00332"/>
<dbReference type="PANTHER" id="PTHR47506:SF6">
    <property type="entry name" value="HTH-TYPE TRANSCRIPTIONAL REPRESSOR NEMR"/>
    <property type="match status" value="1"/>
</dbReference>
<dbReference type="EMBL" id="FOWR01000002">
    <property type="protein sequence ID" value="SFO76064.1"/>
    <property type="molecule type" value="Genomic_DNA"/>
</dbReference>
<dbReference type="OrthoDB" id="4541465at2"/>
<keyword evidence="3" id="KW-0804">Transcription</keyword>
<proteinExistence type="predicted"/>
<dbReference type="InterPro" id="IPR011075">
    <property type="entry name" value="TetR_C"/>
</dbReference>
<evidence type="ECO:0000256" key="2">
    <source>
        <dbReference type="ARBA" id="ARBA00023125"/>
    </source>
</evidence>
<dbReference type="RefSeq" id="WP_074925008.1">
    <property type="nucleotide sequence ID" value="NZ_FOWR01000002.1"/>
</dbReference>
<dbReference type="PANTHER" id="PTHR47506">
    <property type="entry name" value="TRANSCRIPTIONAL REGULATORY PROTEIN"/>
    <property type="match status" value="1"/>
</dbReference>
<feature type="domain" description="HTH tetR-type" evidence="5">
    <location>
        <begin position="6"/>
        <end position="66"/>
    </location>
</feature>
<dbReference type="InterPro" id="IPR009057">
    <property type="entry name" value="Homeodomain-like_sf"/>
</dbReference>
<feature type="DNA-binding region" description="H-T-H motif" evidence="4">
    <location>
        <begin position="29"/>
        <end position="48"/>
    </location>
</feature>
<evidence type="ECO:0000256" key="1">
    <source>
        <dbReference type="ARBA" id="ARBA00023015"/>
    </source>
</evidence>
<dbReference type="PRINTS" id="PR00455">
    <property type="entry name" value="HTHTETR"/>
</dbReference>
<dbReference type="Pfam" id="PF00440">
    <property type="entry name" value="TetR_N"/>
    <property type="match status" value="1"/>
</dbReference>
<dbReference type="SUPFAM" id="SSF46689">
    <property type="entry name" value="Homeodomain-like"/>
    <property type="match status" value="1"/>
</dbReference>
<accession>A0A1I5JTB8</accession>
<evidence type="ECO:0000256" key="3">
    <source>
        <dbReference type="ARBA" id="ARBA00023163"/>
    </source>
</evidence>
<dbReference type="Proteomes" id="UP000182692">
    <property type="component" value="Unassembled WGS sequence"/>
</dbReference>
<keyword evidence="1" id="KW-0805">Transcription regulation</keyword>
<dbReference type="GeneID" id="35873017"/>
<gene>
    <name evidence="6" type="ORF">SAMN03084138_00332</name>
</gene>
<keyword evidence="2 4" id="KW-0238">DNA-binding</keyword>
<protein>
    <submittedName>
        <fullName evidence="6">Transcriptional regulator, TetR family</fullName>
    </submittedName>
</protein>
<dbReference type="Pfam" id="PF16925">
    <property type="entry name" value="TetR_C_13"/>
    <property type="match status" value="1"/>
</dbReference>
<dbReference type="PROSITE" id="PS50977">
    <property type="entry name" value="HTH_TETR_2"/>
    <property type="match status" value="1"/>
</dbReference>